<name>J9FFX5_9ZZZZ</name>
<gene>
    <name evidence="1" type="ORF">EVA_18068</name>
</gene>
<protein>
    <submittedName>
        <fullName evidence="1">Uncharacterized protein</fullName>
    </submittedName>
</protein>
<feature type="non-terminal residue" evidence="1">
    <location>
        <position position="1"/>
    </location>
</feature>
<organism evidence="1">
    <name type="scientific">gut metagenome</name>
    <dbReference type="NCBI Taxonomy" id="749906"/>
    <lineage>
        <taxon>unclassified sequences</taxon>
        <taxon>metagenomes</taxon>
        <taxon>organismal metagenomes</taxon>
    </lineage>
</organism>
<evidence type="ECO:0000313" key="1">
    <source>
        <dbReference type="EMBL" id="EJW93826.1"/>
    </source>
</evidence>
<comment type="caution">
    <text evidence="1">The sequence shown here is derived from an EMBL/GenBank/DDBJ whole genome shotgun (WGS) entry which is preliminary data.</text>
</comment>
<reference evidence="1" key="1">
    <citation type="journal article" date="2012" name="PLoS ONE">
        <title>Gene sets for utilization of primary and secondary nutrition supplies in the distal gut of endangered iberian lynx.</title>
        <authorList>
            <person name="Alcaide M."/>
            <person name="Messina E."/>
            <person name="Richter M."/>
            <person name="Bargiela R."/>
            <person name="Peplies J."/>
            <person name="Huws S.A."/>
            <person name="Newbold C.J."/>
            <person name="Golyshin P.N."/>
            <person name="Simon M.A."/>
            <person name="Lopez G."/>
            <person name="Yakimov M.M."/>
            <person name="Ferrer M."/>
        </authorList>
    </citation>
    <scope>NUCLEOTIDE SEQUENCE</scope>
</reference>
<proteinExistence type="predicted"/>
<sequence>APKSYSMLAEAEKAGETYNHAIKSTQDPFTQDLPLEVVIR</sequence>
<accession>J9FFX5</accession>
<dbReference type="AlphaFoldDB" id="J9FFX5"/>
<dbReference type="EMBL" id="AMCI01006740">
    <property type="protein sequence ID" value="EJW93826.1"/>
    <property type="molecule type" value="Genomic_DNA"/>
</dbReference>